<evidence type="ECO:0000313" key="2">
    <source>
        <dbReference type="Proteomes" id="UP001060170"/>
    </source>
</evidence>
<name>A0ACC0EAF5_9BASI</name>
<protein>
    <submittedName>
        <fullName evidence="1">Uncharacterized protein</fullName>
    </submittedName>
</protein>
<keyword evidence="2" id="KW-1185">Reference proteome</keyword>
<organism evidence="1 2">
    <name type="scientific">Puccinia striiformis f. sp. tritici</name>
    <dbReference type="NCBI Taxonomy" id="168172"/>
    <lineage>
        <taxon>Eukaryota</taxon>
        <taxon>Fungi</taxon>
        <taxon>Dikarya</taxon>
        <taxon>Basidiomycota</taxon>
        <taxon>Pucciniomycotina</taxon>
        <taxon>Pucciniomycetes</taxon>
        <taxon>Pucciniales</taxon>
        <taxon>Pucciniaceae</taxon>
        <taxon>Puccinia</taxon>
    </lineage>
</organism>
<sequence length="500" mass="56382">MAILQSIFKLWLVSGALASVDFYGSFPPAGFQLSTLTSQISTSFLSLVQKFEGPSSEDEIASPFKSRTYVYDYKNPTARPIPSTAENPSRDGFTKQRCYPGSDPSEEEFCVFVNPTFGGDRGMVLYIRPSYFLEKLDSFKIFKEDSALITETEREEYPYTLVHMPTKGGLGAVADRKLNIGELVIKDYSLVVITCDISEIDLDQWGIRLKYMVDLLPFKGRELFAKQHGVGEIDTAWIVSAFQRNVFASPQDNDESGGCAFAPEPAVMQVMSSSFPKHNTAATYISKTSSPVTFRELEDLNHDCRPNVAYKFNNETMQVEMRAMREIAPGEELTISYIKLVQSREKRQKKLHGTYGFHCGCSLCSLSDAESDASDGRLDRIYELWETVADWYSSPPATPADAEEIIELFQTERMDVVFEEPYTMASLVYNSWGLTHEARKYAALAVAYGAHTHDKSWLENSAHLPIIYDPEDHWSYNLRKNTALVNDHAQESDSVIHVEL</sequence>
<accession>A0ACC0EAF5</accession>
<dbReference type="EMBL" id="CM045872">
    <property type="protein sequence ID" value="KAI7949408.1"/>
    <property type="molecule type" value="Genomic_DNA"/>
</dbReference>
<reference evidence="2" key="2">
    <citation type="journal article" date="2018" name="Mol. Plant Microbe Interact.">
        <title>Genome sequence resources for the wheat stripe rust pathogen (Puccinia striiformis f. sp. tritici) and the barley stripe rust pathogen (Puccinia striiformis f. sp. hordei).</title>
        <authorList>
            <person name="Xia C."/>
            <person name="Wang M."/>
            <person name="Yin C."/>
            <person name="Cornejo O.E."/>
            <person name="Hulbert S.H."/>
            <person name="Chen X."/>
        </authorList>
    </citation>
    <scope>NUCLEOTIDE SEQUENCE [LARGE SCALE GENOMIC DNA]</scope>
    <source>
        <strain evidence="2">93-210</strain>
    </source>
</reference>
<reference evidence="2" key="1">
    <citation type="journal article" date="2018" name="BMC Genomics">
        <title>Genomic insights into host adaptation between the wheat stripe rust pathogen (Puccinia striiformis f. sp. tritici) and the barley stripe rust pathogen (Puccinia striiformis f. sp. hordei).</title>
        <authorList>
            <person name="Xia C."/>
            <person name="Wang M."/>
            <person name="Yin C."/>
            <person name="Cornejo O.E."/>
            <person name="Hulbert S.H."/>
            <person name="Chen X."/>
        </authorList>
    </citation>
    <scope>NUCLEOTIDE SEQUENCE [LARGE SCALE GENOMIC DNA]</scope>
    <source>
        <strain evidence="2">93-210</strain>
    </source>
</reference>
<evidence type="ECO:0000313" key="1">
    <source>
        <dbReference type="EMBL" id="KAI7949408.1"/>
    </source>
</evidence>
<dbReference type="Proteomes" id="UP001060170">
    <property type="component" value="Chromosome 8"/>
</dbReference>
<proteinExistence type="predicted"/>
<comment type="caution">
    <text evidence="1">The sequence shown here is derived from an EMBL/GenBank/DDBJ whole genome shotgun (WGS) entry which is preliminary data.</text>
</comment>
<reference evidence="1 2" key="3">
    <citation type="journal article" date="2022" name="Microbiol. Spectr.">
        <title>Folding features and dynamics of 3D genome architecture in plant fungal pathogens.</title>
        <authorList>
            <person name="Xia C."/>
        </authorList>
    </citation>
    <scope>NUCLEOTIDE SEQUENCE [LARGE SCALE GENOMIC DNA]</scope>
    <source>
        <strain evidence="1 2">93-210</strain>
    </source>
</reference>
<gene>
    <name evidence="1" type="ORF">MJO28_008229</name>
</gene>